<protein>
    <recommendedName>
        <fullName evidence="8">Protein kinase domain-containing protein</fullName>
    </recommendedName>
</protein>
<evidence type="ECO:0000256" key="6">
    <source>
        <dbReference type="PROSITE-ProRule" id="PRU10141"/>
    </source>
</evidence>
<dbReference type="GO" id="GO:0000776">
    <property type="term" value="C:kinetochore"/>
    <property type="evidence" value="ECO:0007669"/>
    <property type="project" value="TreeGrafter"/>
</dbReference>
<dbReference type="GO" id="GO:0005634">
    <property type="term" value="C:nucleus"/>
    <property type="evidence" value="ECO:0007669"/>
    <property type="project" value="TreeGrafter"/>
</dbReference>
<dbReference type="STRING" id="1064592.G0VCY5"/>
<keyword evidence="5 6" id="KW-0067">ATP-binding</keyword>
<evidence type="ECO:0000256" key="7">
    <source>
        <dbReference type="SAM" id="MobiDB-lite"/>
    </source>
</evidence>
<dbReference type="PANTHER" id="PTHR22974:SF21">
    <property type="entry name" value="DUAL SPECIFICITY PROTEIN KINASE TTK"/>
    <property type="match status" value="1"/>
</dbReference>
<dbReference type="PROSITE" id="PS00108">
    <property type="entry name" value="PROTEIN_KINASE_ST"/>
    <property type="match status" value="1"/>
</dbReference>
<dbReference type="OrthoDB" id="20524at2759"/>
<dbReference type="EMBL" id="HE576754">
    <property type="protein sequence ID" value="CCC69346.1"/>
    <property type="molecule type" value="Genomic_DNA"/>
</dbReference>
<evidence type="ECO:0000256" key="5">
    <source>
        <dbReference type="ARBA" id="ARBA00022840"/>
    </source>
</evidence>
<name>G0VCY5_NAUCA</name>
<dbReference type="RefSeq" id="XP_003675711.1">
    <property type="nucleotide sequence ID" value="XM_003675663.1"/>
</dbReference>
<accession>G0VCY5</accession>
<feature type="binding site" evidence="6">
    <location>
        <position position="349"/>
    </location>
    <ligand>
        <name>ATP</name>
        <dbReference type="ChEBI" id="CHEBI:30616"/>
    </ligand>
</feature>
<organism evidence="9 10">
    <name type="scientific">Naumovozyma castellii</name>
    <name type="common">Yeast</name>
    <name type="synonym">Saccharomyces castellii</name>
    <dbReference type="NCBI Taxonomy" id="27288"/>
    <lineage>
        <taxon>Eukaryota</taxon>
        <taxon>Fungi</taxon>
        <taxon>Dikarya</taxon>
        <taxon>Ascomycota</taxon>
        <taxon>Saccharomycotina</taxon>
        <taxon>Saccharomycetes</taxon>
        <taxon>Saccharomycetales</taxon>
        <taxon>Saccharomycetaceae</taxon>
        <taxon>Naumovozyma</taxon>
    </lineage>
</organism>
<keyword evidence="2" id="KW-0808">Transferase</keyword>
<dbReference type="InterPro" id="IPR011009">
    <property type="entry name" value="Kinase-like_dom_sf"/>
</dbReference>
<evidence type="ECO:0000256" key="1">
    <source>
        <dbReference type="ARBA" id="ARBA00022527"/>
    </source>
</evidence>
<dbReference type="GO" id="GO:0034501">
    <property type="term" value="P:protein localization to kinetochore"/>
    <property type="evidence" value="ECO:0007669"/>
    <property type="project" value="TreeGrafter"/>
</dbReference>
<reference evidence="9 10" key="1">
    <citation type="journal article" date="2011" name="Proc. Natl. Acad. Sci. U.S.A.">
        <title>Evolutionary erosion of yeast sex chromosomes by mating-type switching accidents.</title>
        <authorList>
            <person name="Gordon J.L."/>
            <person name="Armisen D."/>
            <person name="Proux-Wera E."/>
            <person name="Oheigeartaigh S.S."/>
            <person name="Byrne K.P."/>
            <person name="Wolfe K.H."/>
        </authorList>
    </citation>
    <scope>NUCLEOTIDE SEQUENCE [LARGE SCALE GENOMIC DNA]</scope>
    <source>
        <strain evidence="10">ATCC 76901 / BCRC 22586 / CBS 4309 / NBRC 1992 / NRRL Y-12630</strain>
    </source>
</reference>
<evidence type="ECO:0000259" key="8">
    <source>
        <dbReference type="PROSITE" id="PS50011"/>
    </source>
</evidence>
<evidence type="ECO:0000256" key="3">
    <source>
        <dbReference type="ARBA" id="ARBA00022741"/>
    </source>
</evidence>
<dbReference type="Pfam" id="PF00069">
    <property type="entry name" value="Pkinase"/>
    <property type="match status" value="1"/>
</dbReference>
<dbReference type="KEGG" id="ncs:NCAS_0C03560"/>
<reference key="2">
    <citation type="submission" date="2011-08" db="EMBL/GenBank/DDBJ databases">
        <title>Genome sequence of Naumovozyma castellii.</title>
        <authorList>
            <person name="Gordon J.L."/>
            <person name="Armisen D."/>
            <person name="Proux-Wera E."/>
            <person name="OhEigeartaigh S.S."/>
            <person name="Byrne K.P."/>
            <person name="Wolfe K.H."/>
        </authorList>
    </citation>
    <scope>NUCLEOTIDE SEQUENCE</scope>
    <source>
        <strain>Type strain:CBS 4309</strain>
    </source>
</reference>
<keyword evidence="10" id="KW-1185">Reference proteome</keyword>
<evidence type="ECO:0000256" key="4">
    <source>
        <dbReference type="ARBA" id="ARBA00022777"/>
    </source>
</evidence>
<dbReference type="Gene3D" id="3.30.200.20">
    <property type="entry name" value="Phosphorylase Kinase, domain 1"/>
    <property type="match status" value="1"/>
</dbReference>
<dbReference type="Proteomes" id="UP000001640">
    <property type="component" value="Chromosome 3"/>
</dbReference>
<dbReference type="InterPro" id="IPR008271">
    <property type="entry name" value="Ser/Thr_kinase_AS"/>
</dbReference>
<dbReference type="PROSITE" id="PS50011">
    <property type="entry name" value="PROTEIN_KINASE_DOM"/>
    <property type="match status" value="1"/>
</dbReference>
<dbReference type="InterPro" id="IPR017441">
    <property type="entry name" value="Protein_kinase_ATP_BS"/>
</dbReference>
<evidence type="ECO:0000313" key="9">
    <source>
        <dbReference type="EMBL" id="CCC69346.1"/>
    </source>
</evidence>
<evidence type="ECO:0000313" key="10">
    <source>
        <dbReference type="Proteomes" id="UP000001640"/>
    </source>
</evidence>
<feature type="compositionally biased region" description="Polar residues" evidence="7">
    <location>
        <begin position="95"/>
        <end position="107"/>
    </location>
</feature>
<dbReference type="InParanoid" id="G0VCY5"/>
<dbReference type="PROSITE" id="PS00107">
    <property type="entry name" value="PROTEIN_KINASE_ATP"/>
    <property type="match status" value="1"/>
</dbReference>
<evidence type="ECO:0000256" key="2">
    <source>
        <dbReference type="ARBA" id="ARBA00022679"/>
    </source>
</evidence>
<dbReference type="Gene3D" id="1.10.510.10">
    <property type="entry name" value="Transferase(Phosphotransferase) domain 1"/>
    <property type="match status" value="1"/>
</dbReference>
<dbReference type="GO" id="GO:0007059">
    <property type="term" value="P:chromosome segregation"/>
    <property type="evidence" value="ECO:0007669"/>
    <property type="project" value="TreeGrafter"/>
</dbReference>
<dbReference type="HOGENOM" id="CLU_019372_0_0_1"/>
<dbReference type="GO" id="GO:0005524">
    <property type="term" value="F:ATP binding"/>
    <property type="evidence" value="ECO:0007669"/>
    <property type="project" value="UniProtKB-UniRule"/>
</dbReference>
<dbReference type="eggNOG" id="KOG0596">
    <property type="taxonomic scope" value="Eukaryota"/>
</dbReference>
<keyword evidence="3 6" id="KW-0547">Nucleotide-binding</keyword>
<feature type="region of interest" description="Disordered" evidence="7">
    <location>
        <begin position="90"/>
        <end position="109"/>
    </location>
</feature>
<dbReference type="FunFam" id="3.30.200.20:FF:000131">
    <property type="entry name" value="Dual specificity protein kinase TTK"/>
    <property type="match status" value="1"/>
</dbReference>
<dbReference type="GO" id="GO:0007094">
    <property type="term" value="P:mitotic spindle assembly checkpoint signaling"/>
    <property type="evidence" value="ECO:0007669"/>
    <property type="project" value="TreeGrafter"/>
</dbReference>
<keyword evidence="1" id="KW-0723">Serine/threonine-protein kinase</keyword>
<dbReference type="GO" id="GO:0033316">
    <property type="term" value="P:meiotic spindle assembly checkpoint signaling"/>
    <property type="evidence" value="ECO:0007669"/>
    <property type="project" value="TreeGrafter"/>
</dbReference>
<proteinExistence type="predicted"/>
<dbReference type="AlphaFoldDB" id="G0VCY5"/>
<dbReference type="PANTHER" id="PTHR22974">
    <property type="entry name" value="MIXED LINEAGE PROTEIN KINASE"/>
    <property type="match status" value="1"/>
</dbReference>
<sequence length="641" mass="73899">MKSNSPMLSIDKILESADSTCSSIFTQSNNCQIPSDTTIPIYTKECDIYAKHERYNDIMEMQREMKDQITFKTEQKRLYRWRTRSKSHVLGPARRSTQALNKTTAKSHLSDLENINEPKRESILGEETGLKETELGELNPFQYLKKNNLPTKELSRLTKLYCNRKLDETRSKKTQAIDAHEMNSSSDQLEKRQRKVTTTTRSIYDKNRIIPSNVKNRLKKGTSGKLQSGRIHQPYHLSVRNEQKALSQCQQEMPTANEQAKLISKKLVSERVDYLIRDYNSKIQNKKHQTIPKIEAPVPQSVPSQANLMSKQWSRITDEELSIVELLGKGGSSKVYKVQDRTGKYYALKQILLEELDENLKTDLEREIELLKRLAREERVVKLIEYKIDDRMVQVLMECGNFDLSHVLHERVNRPFDINFVRLMSKEMIECIKAVHDSDIVHSDLKPANFIFVKGTLKLIDFGIANKIADNTLNVYRNTQMGTPNYMAPETLISQNYSNNNNNLLWKIGKPSDIWSYGCILYQMTYGHPPYSSFLGHDRLLAIMNPNIQIDYPNESPCGKKVPQSLVALIKTCLNRDPQLRATTDEIQHCSFFNPMIISKPFLESLIDNAINYGIENQNITQDRIKLLSNEVVSKLSTLNL</sequence>
<keyword evidence="4" id="KW-0418">Kinase</keyword>
<feature type="region of interest" description="Disordered" evidence="7">
    <location>
        <begin position="172"/>
        <end position="198"/>
    </location>
</feature>
<dbReference type="InterPro" id="IPR000719">
    <property type="entry name" value="Prot_kinase_dom"/>
</dbReference>
<dbReference type="GeneID" id="96902928"/>
<dbReference type="GO" id="GO:0004674">
    <property type="term" value="F:protein serine/threonine kinase activity"/>
    <property type="evidence" value="ECO:0007669"/>
    <property type="project" value="UniProtKB-KW"/>
</dbReference>
<gene>
    <name evidence="9" type="primary">NCAS0C03560</name>
    <name evidence="9" type="ordered locus">NCAS_0C03560</name>
</gene>
<feature type="domain" description="Protein kinase" evidence="8">
    <location>
        <begin position="321"/>
        <end position="603"/>
    </location>
</feature>
<dbReference type="GO" id="GO:0004712">
    <property type="term" value="F:protein serine/threonine/tyrosine kinase activity"/>
    <property type="evidence" value="ECO:0007669"/>
    <property type="project" value="TreeGrafter"/>
</dbReference>
<dbReference type="SUPFAM" id="SSF56112">
    <property type="entry name" value="Protein kinase-like (PK-like)"/>
    <property type="match status" value="1"/>
</dbReference>
<dbReference type="SMART" id="SM00220">
    <property type="entry name" value="S_TKc"/>
    <property type="match status" value="1"/>
</dbReference>